<gene>
    <name evidence="14" type="ORF">TVAG_420830</name>
</gene>
<dbReference type="GO" id="GO:0035556">
    <property type="term" value="P:intracellular signal transduction"/>
    <property type="evidence" value="ECO:0000318"/>
    <property type="project" value="GO_Central"/>
</dbReference>
<dbReference type="InterPro" id="IPR045270">
    <property type="entry name" value="STKc_AGC"/>
</dbReference>
<keyword evidence="8 9" id="KW-0067">ATP-binding</keyword>
<dbReference type="RefSeq" id="XP_001301666.1">
    <property type="nucleotide sequence ID" value="XM_001301665.1"/>
</dbReference>
<dbReference type="FunFam" id="1.10.510.10:FF:000008">
    <property type="entry name" value="Non-specific serine/threonine protein kinase"/>
    <property type="match status" value="1"/>
</dbReference>
<evidence type="ECO:0000259" key="11">
    <source>
        <dbReference type="PROSITE" id="PS50003"/>
    </source>
</evidence>
<dbReference type="Pfam" id="PF00169">
    <property type="entry name" value="PH"/>
    <property type="match status" value="1"/>
</dbReference>
<dbReference type="SUPFAM" id="SSF56112">
    <property type="entry name" value="Protein kinase-like (PK-like)"/>
    <property type="match status" value="1"/>
</dbReference>
<evidence type="ECO:0000256" key="8">
    <source>
        <dbReference type="ARBA" id="ARBA00022840"/>
    </source>
</evidence>
<dbReference type="SMART" id="SM00233">
    <property type="entry name" value="PH"/>
    <property type="match status" value="1"/>
</dbReference>
<dbReference type="OrthoDB" id="63267at2759"/>
<dbReference type="Gene3D" id="2.30.29.30">
    <property type="entry name" value="Pleckstrin-homology domain (PH domain)/Phosphotyrosine-binding domain (PTB)"/>
    <property type="match status" value="1"/>
</dbReference>
<dbReference type="Proteomes" id="UP000001542">
    <property type="component" value="Unassembled WGS sequence"/>
</dbReference>
<dbReference type="PANTHER" id="PTHR24351">
    <property type="entry name" value="RIBOSOMAL PROTEIN S6 KINASE"/>
    <property type="match status" value="1"/>
</dbReference>
<accession>A2G288</accession>
<dbReference type="InterPro" id="IPR008271">
    <property type="entry name" value="Ser/Thr_kinase_AS"/>
</dbReference>
<dbReference type="GO" id="GO:0005524">
    <property type="term" value="F:ATP binding"/>
    <property type="evidence" value="ECO:0007669"/>
    <property type="project" value="UniProtKB-UniRule"/>
</dbReference>
<dbReference type="STRING" id="5722.A2G288"/>
<evidence type="ECO:0000256" key="6">
    <source>
        <dbReference type="ARBA" id="ARBA00022741"/>
    </source>
</evidence>
<comment type="similarity">
    <text evidence="1">Belongs to the protein kinase superfamily. AGC Ser/Thr protein kinase family. RAC subfamily.</text>
</comment>
<keyword evidence="15" id="KW-1185">Reference proteome</keyword>
<feature type="domain" description="Protein kinase" evidence="12">
    <location>
        <begin position="115"/>
        <end position="365"/>
    </location>
</feature>
<dbReference type="InterPro" id="IPR011993">
    <property type="entry name" value="PH-like_dom_sf"/>
</dbReference>
<dbReference type="SMART" id="SM00133">
    <property type="entry name" value="S_TK_X"/>
    <property type="match status" value="1"/>
</dbReference>
<dbReference type="InterPro" id="IPR017892">
    <property type="entry name" value="Pkinase_C"/>
</dbReference>
<dbReference type="Pfam" id="PF00069">
    <property type="entry name" value="Pkinase"/>
    <property type="match status" value="1"/>
</dbReference>
<dbReference type="Gene3D" id="3.30.200.20">
    <property type="entry name" value="Phosphorylase Kinase, domain 1"/>
    <property type="match status" value="1"/>
</dbReference>
<dbReference type="SUPFAM" id="SSF50729">
    <property type="entry name" value="PH domain-like"/>
    <property type="match status" value="1"/>
</dbReference>
<dbReference type="eggNOG" id="KOG0598">
    <property type="taxonomic scope" value="Eukaryota"/>
</dbReference>
<evidence type="ECO:0000259" key="13">
    <source>
        <dbReference type="PROSITE" id="PS51285"/>
    </source>
</evidence>
<dbReference type="InterPro" id="IPR017441">
    <property type="entry name" value="Protein_kinase_ATP_BS"/>
</dbReference>
<dbReference type="VEuPathDB" id="TrichDB:TVAGG3_1071140"/>
<evidence type="ECO:0000256" key="1">
    <source>
        <dbReference type="ARBA" id="ARBA00006935"/>
    </source>
</evidence>
<dbReference type="FunFam" id="3.30.200.20:FF:000042">
    <property type="entry name" value="Aurora kinase A"/>
    <property type="match status" value="1"/>
</dbReference>
<evidence type="ECO:0000313" key="14">
    <source>
        <dbReference type="EMBL" id="EAX88736.1"/>
    </source>
</evidence>
<evidence type="ECO:0000256" key="4">
    <source>
        <dbReference type="ARBA" id="ARBA00022553"/>
    </source>
</evidence>
<dbReference type="GO" id="GO:0004674">
    <property type="term" value="F:protein serine/threonine kinase activity"/>
    <property type="evidence" value="ECO:0000318"/>
    <property type="project" value="GO_Central"/>
</dbReference>
<dbReference type="VEuPathDB" id="TrichDB:TVAG_420830"/>
<name>A2G288_TRIV3</name>
<keyword evidence="4" id="KW-0597">Phosphoprotein</keyword>
<dbReference type="KEGG" id="tva:4746397"/>
<keyword evidence="6 9" id="KW-0547">Nucleotide-binding</keyword>
<feature type="domain" description="AGC-kinase C-terminal" evidence="13">
    <location>
        <begin position="366"/>
        <end position="430"/>
    </location>
</feature>
<feature type="binding site" evidence="9">
    <location>
        <position position="148"/>
    </location>
    <ligand>
        <name>ATP</name>
        <dbReference type="ChEBI" id="CHEBI:30616"/>
    </ligand>
</feature>
<reference evidence="14" key="2">
    <citation type="journal article" date="2007" name="Science">
        <title>Draft genome sequence of the sexually transmitted pathogen Trichomonas vaginalis.</title>
        <authorList>
            <person name="Carlton J.M."/>
            <person name="Hirt R.P."/>
            <person name="Silva J.C."/>
            <person name="Delcher A.L."/>
            <person name="Schatz M."/>
            <person name="Zhao Q."/>
            <person name="Wortman J.R."/>
            <person name="Bidwell S.L."/>
            <person name="Alsmark U.C.M."/>
            <person name="Besteiro S."/>
            <person name="Sicheritz-Ponten T."/>
            <person name="Noel C.J."/>
            <person name="Dacks J.B."/>
            <person name="Foster P.G."/>
            <person name="Simillion C."/>
            <person name="Van de Peer Y."/>
            <person name="Miranda-Saavedra D."/>
            <person name="Barton G.J."/>
            <person name="Westrop G.D."/>
            <person name="Mueller S."/>
            <person name="Dessi D."/>
            <person name="Fiori P.L."/>
            <person name="Ren Q."/>
            <person name="Paulsen I."/>
            <person name="Zhang H."/>
            <person name="Bastida-Corcuera F.D."/>
            <person name="Simoes-Barbosa A."/>
            <person name="Brown M.T."/>
            <person name="Hayes R.D."/>
            <person name="Mukherjee M."/>
            <person name="Okumura C.Y."/>
            <person name="Schneider R."/>
            <person name="Smith A.J."/>
            <person name="Vanacova S."/>
            <person name="Villalvazo M."/>
            <person name="Haas B.J."/>
            <person name="Pertea M."/>
            <person name="Feldblyum T.V."/>
            <person name="Utterback T.R."/>
            <person name="Shu C.L."/>
            <person name="Osoegawa K."/>
            <person name="de Jong P.J."/>
            <person name="Hrdy I."/>
            <person name="Horvathova L."/>
            <person name="Zubacova Z."/>
            <person name="Dolezal P."/>
            <person name="Malik S.B."/>
            <person name="Logsdon J.M. Jr."/>
            <person name="Henze K."/>
            <person name="Gupta A."/>
            <person name="Wang C.C."/>
            <person name="Dunne R.L."/>
            <person name="Upcroft J.A."/>
            <person name="Upcroft P."/>
            <person name="White O."/>
            <person name="Salzberg S.L."/>
            <person name="Tang P."/>
            <person name="Chiu C.-H."/>
            <person name="Lee Y.-S."/>
            <person name="Embley T.M."/>
            <person name="Coombs G.H."/>
            <person name="Mottram J.C."/>
            <person name="Tachezy J."/>
            <person name="Fraser-Liggett C.M."/>
            <person name="Johnson P.J."/>
        </authorList>
    </citation>
    <scope>NUCLEOTIDE SEQUENCE [LARGE SCALE GENOMIC DNA]</scope>
    <source>
        <strain evidence="14">G3</strain>
    </source>
</reference>
<dbReference type="InterPro" id="IPR000719">
    <property type="entry name" value="Prot_kinase_dom"/>
</dbReference>
<organism evidence="14 15">
    <name type="scientific">Trichomonas vaginalis (strain ATCC PRA-98 / G3)</name>
    <dbReference type="NCBI Taxonomy" id="412133"/>
    <lineage>
        <taxon>Eukaryota</taxon>
        <taxon>Metamonada</taxon>
        <taxon>Parabasalia</taxon>
        <taxon>Trichomonadida</taxon>
        <taxon>Trichomonadidae</taxon>
        <taxon>Trichomonas</taxon>
    </lineage>
</organism>
<dbReference type="PROSITE" id="PS00107">
    <property type="entry name" value="PROTEIN_KINASE_ATP"/>
    <property type="match status" value="1"/>
</dbReference>
<evidence type="ECO:0000313" key="15">
    <source>
        <dbReference type="Proteomes" id="UP000001542"/>
    </source>
</evidence>
<evidence type="ECO:0000256" key="7">
    <source>
        <dbReference type="ARBA" id="ARBA00022777"/>
    </source>
</evidence>
<dbReference type="InterPro" id="IPR000961">
    <property type="entry name" value="AGC-kinase_C"/>
</dbReference>
<dbReference type="EMBL" id="DS114273">
    <property type="protein sequence ID" value="EAX88736.1"/>
    <property type="molecule type" value="Genomic_DNA"/>
</dbReference>
<dbReference type="Gene3D" id="1.10.510.10">
    <property type="entry name" value="Transferase(Phosphotransferase) domain 1"/>
    <property type="match status" value="1"/>
</dbReference>
<dbReference type="InterPro" id="IPR001849">
    <property type="entry name" value="PH_domain"/>
</dbReference>
<dbReference type="PROSITE" id="PS51285">
    <property type="entry name" value="AGC_KINASE_CTER"/>
    <property type="match status" value="1"/>
</dbReference>
<proteinExistence type="inferred from homology"/>
<keyword evidence="7 14" id="KW-0418">Kinase</keyword>
<dbReference type="InterPro" id="IPR011009">
    <property type="entry name" value="Kinase-like_dom_sf"/>
</dbReference>
<dbReference type="CDD" id="cd00821">
    <property type="entry name" value="PH"/>
    <property type="match status" value="1"/>
</dbReference>
<evidence type="ECO:0000256" key="9">
    <source>
        <dbReference type="PROSITE-ProRule" id="PRU10141"/>
    </source>
</evidence>
<dbReference type="FunFam" id="2.30.29.30:FF:000350">
    <property type="entry name" value="AGC family protein kinase"/>
    <property type="match status" value="1"/>
</dbReference>
<dbReference type="PROSITE" id="PS50011">
    <property type="entry name" value="PROTEIN_KINASE_DOM"/>
    <property type="match status" value="1"/>
</dbReference>
<dbReference type="AlphaFoldDB" id="A2G288"/>
<evidence type="ECO:0000256" key="3">
    <source>
        <dbReference type="ARBA" id="ARBA00022527"/>
    </source>
</evidence>
<keyword evidence="3 10" id="KW-0723">Serine/threonine-protein kinase</keyword>
<sequence>MKSLKDPLSLPKRGWLKKKGNNQGLWHNRYVSISDHSIIVSKDEAITNIDIVIPMTPDVTFELVRGATNPRFQIKPSKDAQPILFSACSSEEISEWFNVFRSIQTTCTKLSMDDFQIISVLGRGYYGKVMLCRRYDNDQLYAIKSIRKSVINDVDGCSVLTEKNIMMKIHHPFVVNLCFAFQSDRKVYLGLEYASGGELFYYMEKVGVVPIDDARLYIAEIGLALSHLHKYGIIYRDLKPENVLFDADGHIKLTDFGLSKELNGTTGATTFCGTPDYLAPEVVLQQEYGTKIDEWALGILTYEMIFGRTPFYNENKSILLQDIVESEPFYPEDADERIVDFMKRLLEKDPKKRATFEEIKSHPFFEGVDWDAILGREYMPSYIPQIKDRFSTQNFDPEFTNEIAVDSFVTPGMTDFGNIAGFSFVQTGLA</sequence>
<dbReference type="Pfam" id="PF00433">
    <property type="entry name" value="Pkinase_C"/>
    <property type="match status" value="1"/>
</dbReference>
<dbReference type="OMA" id="CIDNERR"/>
<evidence type="ECO:0000256" key="5">
    <source>
        <dbReference type="ARBA" id="ARBA00022679"/>
    </source>
</evidence>
<protein>
    <recommendedName>
        <fullName evidence="2">non-specific serine/threonine protein kinase</fullName>
        <ecNumber evidence="2">2.7.11.1</ecNumber>
    </recommendedName>
</protein>
<dbReference type="InParanoid" id="A2G288"/>
<feature type="domain" description="PH" evidence="11">
    <location>
        <begin position="9"/>
        <end position="105"/>
    </location>
</feature>
<evidence type="ECO:0000259" key="12">
    <source>
        <dbReference type="PROSITE" id="PS50011"/>
    </source>
</evidence>
<dbReference type="SMART" id="SM00220">
    <property type="entry name" value="S_TKc"/>
    <property type="match status" value="1"/>
</dbReference>
<keyword evidence="5" id="KW-0808">Transferase</keyword>
<dbReference type="EC" id="2.7.11.1" evidence="2"/>
<reference evidence="14" key="1">
    <citation type="submission" date="2006-10" db="EMBL/GenBank/DDBJ databases">
        <authorList>
            <person name="Amadeo P."/>
            <person name="Zhao Q."/>
            <person name="Wortman J."/>
            <person name="Fraser-Liggett C."/>
            <person name="Carlton J."/>
        </authorList>
    </citation>
    <scope>NUCLEOTIDE SEQUENCE</scope>
    <source>
        <strain evidence="14">G3</strain>
    </source>
</reference>
<dbReference type="PROSITE" id="PS00108">
    <property type="entry name" value="PROTEIN_KINASE_ST"/>
    <property type="match status" value="1"/>
</dbReference>
<evidence type="ECO:0000256" key="2">
    <source>
        <dbReference type="ARBA" id="ARBA00012513"/>
    </source>
</evidence>
<dbReference type="PROSITE" id="PS50003">
    <property type="entry name" value="PH_DOMAIN"/>
    <property type="match status" value="1"/>
</dbReference>
<evidence type="ECO:0000256" key="10">
    <source>
        <dbReference type="RuleBase" id="RU000304"/>
    </source>
</evidence>
<dbReference type="SMR" id="A2G288"/>
<dbReference type="CDD" id="cd05123">
    <property type="entry name" value="STKc_AGC"/>
    <property type="match status" value="1"/>
</dbReference>